<dbReference type="Proteomes" id="UP000228380">
    <property type="component" value="Chromosome 2"/>
</dbReference>
<dbReference type="Pfam" id="PF20430">
    <property type="entry name" value="Eplus_motif"/>
    <property type="match status" value="1"/>
</dbReference>
<dbReference type="AlphaFoldDB" id="A0A8B7CKU5"/>
<organism evidence="3 4">
    <name type="scientific">Phoenix dactylifera</name>
    <name type="common">Date palm</name>
    <dbReference type="NCBI Taxonomy" id="42345"/>
    <lineage>
        <taxon>Eukaryota</taxon>
        <taxon>Viridiplantae</taxon>
        <taxon>Streptophyta</taxon>
        <taxon>Embryophyta</taxon>
        <taxon>Tracheophyta</taxon>
        <taxon>Spermatophyta</taxon>
        <taxon>Magnoliopsida</taxon>
        <taxon>Liliopsida</taxon>
        <taxon>Arecaceae</taxon>
        <taxon>Coryphoideae</taxon>
        <taxon>Phoeniceae</taxon>
        <taxon>Phoenix</taxon>
    </lineage>
</organism>
<dbReference type="GO" id="GO:0009451">
    <property type="term" value="P:RNA modification"/>
    <property type="evidence" value="ECO:0007669"/>
    <property type="project" value="InterPro"/>
</dbReference>
<dbReference type="FunFam" id="1.25.40.10:FF:000518">
    <property type="entry name" value="Pentatricopeptide repeat-containing protein"/>
    <property type="match status" value="1"/>
</dbReference>
<protein>
    <submittedName>
        <fullName evidence="4 5">Pentatricopeptide repeat-containing protein At2g46050, mitochondrial</fullName>
    </submittedName>
</protein>
<dbReference type="InterPro" id="IPR011990">
    <property type="entry name" value="TPR-like_helical_dom_sf"/>
</dbReference>
<dbReference type="RefSeq" id="XP_008801337.2">
    <property type="nucleotide sequence ID" value="XM_008803115.4"/>
</dbReference>
<accession>A0A8B7CKU5</accession>
<evidence type="ECO:0000313" key="8">
    <source>
        <dbReference type="RefSeq" id="XP_038979532.1"/>
    </source>
</evidence>
<dbReference type="InterPro" id="IPR046960">
    <property type="entry name" value="PPR_At4g14850-like_plant"/>
</dbReference>
<dbReference type="Pfam" id="PF20431">
    <property type="entry name" value="E_motif"/>
    <property type="match status" value="1"/>
</dbReference>
<keyword evidence="1" id="KW-0677">Repeat</keyword>
<evidence type="ECO:0000313" key="4">
    <source>
        <dbReference type="RefSeq" id="XP_008801337.2"/>
    </source>
</evidence>
<sequence length="598" mass="66859">MSLRTLMLKLKLANRPRLTLWGQLRAARSLSSSAVLFDEMPQRHINSSKRSVPRFAGYRSAPPPVDTSPGSHSAVFRDQLMKKIDISFFSGCKLLETTEPNSRTFVHLLSTCIGLNDVLIGRRWHCLITKFGFCSDAFVGSALIDMYSKCGFVTEARLVFDDIRIRDLVLWNVMVSCYVLNGLGEEAFEIWDLMRSEGSAGDEFTFSSLLSSCRSLNSVDLGRQVHGLVIRLALDVDIVVGSGLVDMYAKCGDIEDARWAFNVMENRNIVSWNTMIVGYGQCGEGKEAVKLLVQMLQGGLKPDELTLASVLSSCADMSAINEAIQIHDYVVKDGFEDFLSIGNALIMAYAKSGCIHNAFQSFCSISKPDLVTWSSIIYSYAFHGLARESIDMFGKMLHEGIRPDGIAFLGVLSACSHAGLVEEGLHYFDSMRKDYQIQPSSEHYTCLVDLLGRAGHINEAYDVLLNIPFEPDADILGAFIGACKVHGNIALAKWAAEMLFDIEPEESVHYMLMSNVYAAVGCWEEVARMRKMMRNWCGNKVPGCSWTEFGGRVHRFVSNDKSHPQAREIYIMLEGLIKFIKEEGNMPYDINMDDWLRD</sequence>
<evidence type="ECO:0000256" key="2">
    <source>
        <dbReference type="PROSITE-ProRule" id="PRU00708"/>
    </source>
</evidence>
<feature type="repeat" description="PPR" evidence="2">
    <location>
        <begin position="167"/>
        <end position="201"/>
    </location>
</feature>
<dbReference type="FunFam" id="1.25.40.10:FF:000366">
    <property type="entry name" value="Pentatricopeptide (PPR) repeat-containing protein"/>
    <property type="match status" value="1"/>
</dbReference>
<dbReference type="Pfam" id="PF01535">
    <property type="entry name" value="PPR"/>
    <property type="match status" value="5"/>
</dbReference>
<dbReference type="InterPro" id="IPR002885">
    <property type="entry name" value="PPR_rpt"/>
</dbReference>
<reference evidence="4 5" key="2">
    <citation type="submission" date="2025-04" db="UniProtKB">
        <authorList>
            <consortium name="RefSeq"/>
        </authorList>
    </citation>
    <scope>IDENTIFICATION</scope>
    <source>
        <tissue evidence="4 5">Young leaves</tissue>
    </source>
</reference>
<dbReference type="RefSeq" id="XP_038979531.1">
    <property type="nucleotide sequence ID" value="XM_039123603.1"/>
</dbReference>
<dbReference type="RefSeq" id="XP_038979532.1">
    <property type="nucleotide sequence ID" value="XM_039123604.1"/>
</dbReference>
<proteinExistence type="predicted"/>
<reference evidence="3" key="1">
    <citation type="journal article" date="2019" name="Nat. Commun.">
        <title>Genome-wide association mapping of date palm fruit traits.</title>
        <authorList>
            <person name="Hazzouri K.M."/>
            <person name="Gros-Balthazard M."/>
            <person name="Flowers J.M."/>
            <person name="Copetti D."/>
            <person name="Lemansour A."/>
            <person name="Lebrun M."/>
            <person name="Masmoudi K."/>
            <person name="Ferrand S."/>
            <person name="Dhar M.I."/>
            <person name="Fresquez Z.A."/>
            <person name="Rosas U."/>
            <person name="Zhang J."/>
            <person name="Talag J."/>
            <person name="Lee S."/>
            <person name="Kudrna D."/>
            <person name="Powell R.F."/>
            <person name="Leitch I.J."/>
            <person name="Krueger R.R."/>
            <person name="Wing R.A."/>
            <person name="Amiri K.M.A."/>
            <person name="Purugganan M.D."/>
        </authorList>
    </citation>
    <scope>NUCLEOTIDE SEQUENCE [LARGE SCALE GENOMIC DNA]</scope>
    <source>
        <strain evidence="3">cv. Khalas</strain>
    </source>
</reference>
<dbReference type="InterPro" id="IPR046848">
    <property type="entry name" value="E_motif"/>
</dbReference>
<feature type="repeat" description="PPR" evidence="2">
    <location>
        <begin position="369"/>
        <end position="403"/>
    </location>
</feature>
<dbReference type="InterPro" id="IPR046849">
    <property type="entry name" value="E2_motif"/>
</dbReference>
<evidence type="ECO:0000313" key="6">
    <source>
        <dbReference type="RefSeq" id="XP_026663636.2"/>
    </source>
</evidence>
<evidence type="ECO:0000313" key="3">
    <source>
        <dbReference type="Proteomes" id="UP000228380"/>
    </source>
</evidence>
<dbReference type="GeneID" id="103715482"/>
<dbReference type="PANTHER" id="PTHR47926">
    <property type="entry name" value="PENTATRICOPEPTIDE REPEAT-CONTAINING PROTEIN"/>
    <property type="match status" value="1"/>
</dbReference>
<dbReference type="RefSeq" id="XP_026663635.2">
    <property type="nucleotide sequence ID" value="XM_026807834.2"/>
</dbReference>
<gene>
    <name evidence="4 5 6 7 8" type="primary">LOC103715482</name>
</gene>
<dbReference type="FunFam" id="1.25.40.10:FF:000031">
    <property type="entry name" value="Pentatricopeptide repeat-containing protein mitochondrial"/>
    <property type="match status" value="1"/>
</dbReference>
<dbReference type="RefSeq" id="XP_026663636.2">
    <property type="nucleotide sequence ID" value="XM_026807835.2"/>
</dbReference>
<dbReference type="Pfam" id="PF13041">
    <property type="entry name" value="PPR_2"/>
    <property type="match status" value="2"/>
</dbReference>
<dbReference type="PANTHER" id="PTHR47926:SF511">
    <property type="entry name" value="PENTATRICOPEPTIDE REPEAT-CONTAINING PROTEIN"/>
    <property type="match status" value="1"/>
</dbReference>
<dbReference type="FunFam" id="1.25.40.10:FF:000196">
    <property type="entry name" value="Pentatricopeptide repeat-containing protein At4g14850"/>
    <property type="match status" value="1"/>
</dbReference>
<name>A0A8B7CKU5_PHODC</name>
<dbReference type="NCBIfam" id="TIGR00756">
    <property type="entry name" value="PPR"/>
    <property type="match status" value="3"/>
</dbReference>
<evidence type="ECO:0000313" key="7">
    <source>
        <dbReference type="RefSeq" id="XP_038979531.1"/>
    </source>
</evidence>
<dbReference type="PROSITE" id="PS51375">
    <property type="entry name" value="PPR"/>
    <property type="match status" value="3"/>
</dbReference>
<dbReference type="KEGG" id="pda:103715482"/>
<feature type="repeat" description="PPR" evidence="2">
    <location>
        <begin position="268"/>
        <end position="302"/>
    </location>
</feature>
<evidence type="ECO:0000256" key="1">
    <source>
        <dbReference type="ARBA" id="ARBA00022737"/>
    </source>
</evidence>
<dbReference type="Gene3D" id="1.25.40.10">
    <property type="entry name" value="Tetratricopeptide repeat domain"/>
    <property type="match status" value="3"/>
</dbReference>
<keyword evidence="3" id="KW-1185">Reference proteome</keyword>
<evidence type="ECO:0000313" key="5">
    <source>
        <dbReference type="RefSeq" id="XP_026663635.2"/>
    </source>
</evidence>
<dbReference type="OrthoDB" id="1929236at2759"/>
<dbReference type="GO" id="GO:0003723">
    <property type="term" value="F:RNA binding"/>
    <property type="evidence" value="ECO:0007669"/>
    <property type="project" value="InterPro"/>
</dbReference>